<accession>A0A8D9HAY7</accession>
<dbReference type="EMBL" id="LS974618">
    <property type="protein sequence ID" value="CAG7894924.1"/>
    <property type="molecule type" value="Genomic_DNA"/>
</dbReference>
<dbReference type="PANTHER" id="PTHR45676">
    <property type="entry name" value="RING-H2 FINGER PROTEIN ATL51-RELATED"/>
    <property type="match status" value="1"/>
</dbReference>
<sequence>CFSCSPCIAEVPSRGEPTQQSQDNQKDNNSKPILPYTSRKKTKKERNLCDKKRCVFMFYVLDATRSQRDGSVDIIGSQKAPPFPIPHILLKHIGSFDPHNIDPLLQLDPVLCNHISVIIDSKAAEERVPGPLYISLYVTVTPHRFLGDDIPFPEQDEEMETCGICLEELNPRGEIYFDMPNCSHQFHDLCISRWLRRSKTCPLCRTFADYDD</sequence>
<dbReference type="InterPro" id="IPR001841">
    <property type="entry name" value="Znf_RING"/>
</dbReference>
<evidence type="ECO:0000313" key="4">
    <source>
        <dbReference type="EMBL" id="CAG7894924.1"/>
    </source>
</evidence>
<proteinExistence type="predicted"/>
<evidence type="ECO:0000259" key="3">
    <source>
        <dbReference type="PROSITE" id="PS50089"/>
    </source>
</evidence>
<protein>
    <recommendedName>
        <fullName evidence="3">RING-type domain-containing protein</fullName>
    </recommendedName>
</protein>
<keyword evidence="1" id="KW-0479">Metal-binding</keyword>
<dbReference type="Proteomes" id="UP000694005">
    <property type="component" value="Chromosome A02"/>
</dbReference>
<dbReference type="GO" id="GO:0008270">
    <property type="term" value="F:zinc ion binding"/>
    <property type="evidence" value="ECO:0007669"/>
    <property type="project" value="UniProtKB-KW"/>
</dbReference>
<name>A0A8D9HAY7_BRACM</name>
<dbReference type="InterPro" id="IPR013083">
    <property type="entry name" value="Znf_RING/FYVE/PHD"/>
</dbReference>
<dbReference type="AlphaFoldDB" id="A0A8D9HAY7"/>
<feature type="region of interest" description="Disordered" evidence="2">
    <location>
        <begin position="11"/>
        <end position="44"/>
    </location>
</feature>
<keyword evidence="1" id="KW-0862">Zinc</keyword>
<gene>
    <name evidence="4" type="ORF">BRAPAZ1V2_A02P38760.2</name>
</gene>
<reference evidence="4 5" key="1">
    <citation type="submission" date="2021-07" db="EMBL/GenBank/DDBJ databases">
        <authorList>
            <consortium name="Genoscope - CEA"/>
            <person name="William W."/>
        </authorList>
    </citation>
    <scope>NUCLEOTIDE SEQUENCE [LARGE SCALE GENOMIC DNA]</scope>
</reference>
<feature type="domain" description="RING-type" evidence="3">
    <location>
        <begin position="162"/>
        <end position="205"/>
    </location>
</feature>
<dbReference type="SUPFAM" id="SSF57850">
    <property type="entry name" value="RING/U-box"/>
    <property type="match status" value="1"/>
</dbReference>
<dbReference type="SMART" id="SM00184">
    <property type="entry name" value="RING"/>
    <property type="match status" value="1"/>
</dbReference>
<dbReference type="PANTHER" id="PTHR45676:SF178">
    <property type="entry name" value="RING-TYPE E3 UBIQUITIN TRANSFERASE"/>
    <property type="match status" value="1"/>
</dbReference>
<evidence type="ECO:0000256" key="1">
    <source>
        <dbReference type="PROSITE-ProRule" id="PRU00175"/>
    </source>
</evidence>
<dbReference type="Gene3D" id="3.30.40.10">
    <property type="entry name" value="Zinc/RING finger domain, C3HC4 (zinc finger)"/>
    <property type="match status" value="1"/>
</dbReference>
<keyword evidence="1" id="KW-0863">Zinc-finger</keyword>
<dbReference type="PROSITE" id="PS50089">
    <property type="entry name" value="ZF_RING_2"/>
    <property type="match status" value="1"/>
</dbReference>
<dbReference type="Pfam" id="PF13639">
    <property type="entry name" value="zf-RING_2"/>
    <property type="match status" value="1"/>
</dbReference>
<evidence type="ECO:0000256" key="2">
    <source>
        <dbReference type="SAM" id="MobiDB-lite"/>
    </source>
</evidence>
<organism evidence="4 5">
    <name type="scientific">Brassica campestris</name>
    <name type="common">Field mustard</name>
    <dbReference type="NCBI Taxonomy" id="3711"/>
    <lineage>
        <taxon>Eukaryota</taxon>
        <taxon>Viridiplantae</taxon>
        <taxon>Streptophyta</taxon>
        <taxon>Embryophyta</taxon>
        <taxon>Tracheophyta</taxon>
        <taxon>Spermatophyta</taxon>
        <taxon>Magnoliopsida</taxon>
        <taxon>eudicotyledons</taxon>
        <taxon>Gunneridae</taxon>
        <taxon>Pentapetalae</taxon>
        <taxon>rosids</taxon>
        <taxon>malvids</taxon>
        <taxon>Brassicales</taxon>
        <taxon>Brassicaceae</taxon>
        <taxon>Brassiceae</taxon>
        <taxon>Brassica</taxon>
    </lineage>
</organism>
<evidence type="ECO:0000313" key="5">
    <source>
        <dbReference type="Proteomes" id="UP000694005"/>
    </source>
</evidence>
<feature type="non-terminal residue" evidence="4">
    <location>
        <position position="212"/>
    </location>
</feature>
<dbReference type="Gramene" id="A02p38760.2_BraZ1">
    <property type="protein sequence ID" value="A02p38760.2_BraZ1.CDS"/>
    <property type="gene ID" value="A02g38760.2_BraZ1"/>
</dbReference>